<reference evidence="12 13" key="1">
    <citation type="submission" date="2018-05" db="EMBL/GenBank/DDBJ databases">
        <title>Genomic Encyclopedia of Type Strains, Phase IV (KMG-IV): sequencing the most valuable type-strain genomes for metagenomic binning, comparative biology and taxonomic classification.</title>
        <authorList>
            <person name="Goeker M."/>
        </authorList>
    </citation>
    <scope>NUCLEOTIDE SEQUENCE [LARGE SCALE GENOMIC DNA]</scope>
    <source>
        <strain evidence="12 13">DSM 23606</strain>
    </source>
</reference>
<evidence type="ECO:0000256" key="1">
    <source>
        <dbReference type="ARBA" id="ARBA00004651"/>
    </source>
</evidence>
<evidence type="ECO:0000313" key="12">
    <source>
        <dbReference type="EMBL" id="PWV60586.1"/>
    </source>
</evidence>
<protein>
    <recommendedName>
        <fullName evidence="10">Tol-Pal system protein TolQ</fullName>
    </recommendedName>
</protein>
<keyword evidence="3 10" id="KW-1003">Cell membrane</keyword>
<dbReference type="InterPro" id="IPR050790">
    <property type="entry name" value="ExbB/TolQ_transport"/>
</dbReference>
<proteinExistence type="inferred from homology"/>
<feature type="transmembrane region" description="Helical" evidence="10">
    <location>
        <begin position="140"/>
        <end position="160"/>
    </location>
</feature>
<dbReference type="Pfam" id="PF01618">
    <property type="entry name" value="MotA_ExbB"/>
    <property type="match status" value="1"/>
</dbReference>
<keyword evidence="6 10" id="KW-0812">Transmembrane</keyword>
<comment type="subunit">
    <text evidence="10">The Tol-Pal system is composed of five core proteins: the inner membrane proteins TolA, TolQ and TolR, the periplasmic protein TolB and the outer membrane protein Pal. They form a network linking the inner and outer membranes and the peptidoglycan layer.</text>
</comment>
<dbReference type="EMBL" id="QGTJ01000007">
    <property type="protein sequence ID" value="PWV60586.1"/>
    <property type="molecule type" value="Genomic_DNA"/>
</dbReference>
<keyword evidence="7 10" id="KW-1133">Transmembrane helix</keyword>
<feature type="transmembrane region" description="Helical" evidence="10">
    <location>
        <begin position="16"/>
        <end position="37"/>
    </location>
</feature>
<evidence type="ECO:0000256" key="2">
    <source>
        <dbReference type="ARBA" id="ARBA00010442"/>
    </source>
</evidence>
<evidence type="ECO:0000256" key="5">
    <source>
        <dbReference type="ARBA" id="ARBA00022618"/>
    </source>
</evidence>
<gene>
    <name evidence="10" type="primary">tolQ</name>
    <name evidence="12" type="ORF">C7443_107160</name>
</gene>
<dbReference type="RefSeq" id="WP_110019067.1">
    <property type="nucleotide sequence ID" value="NZ_QGTJ01000007.1"/>
</dbReference>
<comment type="function">
    <text evidence="10">Part of the Tol-Pal system, which plays a role in outer membrane invagination during cell division and is important for maintaining outer membrane integrity.</text>
</comment>
<evidence type="ECO:0000256" key="4">
    <source>
        <dbReference type="ARBA" id="ARBA00022519"/>
    </source>
</evidence>
<evidence type="ECO:0000256" key="9">
    <source>
        <dbReference type="ARBA" id="ARBA00023306"/>
    </source>
</evidence>
<dbReference type="HAMAP" id="MF_02202">
    <property type="entry name" value="TolQ"/>
    <property type="match status" value="1"/>
</dbReference>
<name>A0A317MU45_9GAMM</name>
<dbReference type="NCBIfam" id="TIGR02796">
    <property type="entry name" value="tolQ"/>
    <property type="match status" value="1"/>
</dbReference>
<evidence type="ECO:0000256" key="10">
    <source>
        <dbReference type="HAMAP-Rule" id="MF_02202"/>
    </source>
</evidence>
<keyword evidence="4 10" id="KW-0997">Cell inner membrane</keyword>
<dbReference type="GO" id="GO:0017038">
    <property type="term" value="P:protein import"/>
    <property type="evidence" value="ECO:0007669"/>
    <property type="project" value="TreeGrafter"/>
</dbReference>
<comment type="caution">
    <text evidence="12">The sequence shown here is derived from an EMBL/GenBank/DDBJ whole genome shotgun (WGS) entry which is preliminary data.</text>
</comment>
<dbReference type="InterPro" id="IPR014163">
    <property type="entry name" value="Tol-Pal_TolQ"/>
</dbReference>
<dbReference type="GO" id="GO:0051301">
    <property type="term" value="P:cell division"/>
    <property type="evidence" value="ECO:0007669"/>
    <property type="project" value="UniProtKB-UniRule"/>
</dbReference>
<evidence type="ECO:0000259" key="11">
    <source>
        <dbReference type="Pfam" id="PF01618"/>
    </source>
</evidence>
<comment type="similarity">
    <text evidence="2 10">Belongs to the ExbB/TolQ family.</text>
</comment>
<organism evidence="12 13">
    <name type="scientific">Plasticicumulans acidivorans</name>
    <dbReference type="NCBI Taxonomy" id="886464"/>
    <lineage>
        <taxon>Bacteria</taxon>
        <taxon>Pseudomonadati</taxon>
        <taxon>Pseudomonadota</taxon>
        <taxon>Gammaproteobacteria</taxon>
        <taxon>Candidatus Competibacteraceae</taxon>
        <taxon>Plasticicumulans</taxon>
    </lineage>
</organism>
<feature type="transmembrane region" description="Helical" evidence="10">
    <location>
        <begin position="172"/>
        <end position="193"/>
    </location>
</feature>
<keyword evidence="13" id="KW-1185">Reference proteome</keyword>
<evidence type="ECO:0000256" key="7">
    <source>
        <dbReference type="ARBA" id="ARBA00022989"/>
    </source>
</evidence>
<keyword evidence="5 10" id="KW-0132">Cell division</keyword>
<feature type="domain" description="MotA/TolQ/ExbB proton channel" evidence="11">
    <location>
        <begin position="79"/>
        <end position="208"/>
    </location>
</feature>
<dbReference type="Proteomes" id="UP000246569">
    <property type="component" value="Unassembled WGS sequence"/>
</dbReference>
<comment type="subcellular location">
    <subcellularLocation>
        <location evidence="10">Cell inner membrane</location>
        <topology evidence="10">Multi-pass membrane protein</topology>
    </subcellularLocation>
    <subcellularLocation>
        <location evidence="1">Cell membrane</location>
        <topology evidence="1">Multi-pass membrane protein</topology>
    </subcellularLocation>
</comment>
<evidence type="ECO:0000256" key="6">
    <source>
        <dbReference type="ARBA" id="ARBA00022692"/>
    </source>
</evidence>
<dbReference type="GO" id="GO:0043213">
    <property type="term" value="P:bacteriocin transport"/>
    <property type="evidence" value="ECO:0007669"/>
    <property type="project" value="InterPro"/>
</dbReference>
<keyword evidence="9 10" id="KW-0131">Cell cycle</keyword>
<accession>A0A317MU45</accession>
<dbReference type="GO" id="GO:0005886">
    <property type="term" value="C:plasma membrane"/>
    <property type="evidence" value="ECO:0007669"/>
    <property type="project" value="UniProtKB-SubCell"/>
</dbReference>
<keyword evidence="8 10" id="KW-0472">Membrane</keyword>
<dbReference type="AlphaFoldDB" id="A0A317MU45"/>
<dbReference type="OrthoDB" id="9805133at2"/>
<evidence type="ECO:0000256" key="8">
    <source>
        <dbReference type="ARBA" id="ARBA00023136"/>
    </source>
</evidence>
<dbReference type="InterPro" id="IPR002898">
    <property type="entry name" value="MotA_ExbB_proton_chnl"/>
</dbReference>
<dbReference type="PANTHER" id="PTHR30625:SF3">
    <property type="entry name" value="TOL-PAL SYSTEM PROTEIN TOLQ"/>
    <property type="match status" value="1"/>
</dbReference>
<dbReference type="PANTHER" id="PTHR30625">
    <property type="entry name" value="PROTEIN TOLQ"/>
    <property type="match status" value="1"/>
</dbReference>
<sequence length="239" mass="26139">MTAELSFTHLILQASWIVQLVMLLLLLISLASWTVIFRKRLGLSQARRDADEFEDDFWSGIDLAALYTRISRREDAATGLEAIFLAGFQEFLRLRAQPTVDPESVVAGSQRAMRAALSRETDELEAYLPVLATAASVSPYIGLFGTVWGIMTAFMGLGAAKTATLQQVAPGIAEALVATAMGLFAAIPAVVAYNRYAAEVDRLVNRFDTFAEEFSNILQRQAHSLRAARQQQAETHGAA</sequence>
<evidence type="ECO:0000313" key="13">
    <source>
        <dbReference type="Proteomes" id="UP000246569"/>
    </source>
</evidence>
<evidence type="ECO:0000256" key="3">
    <source>
        <dbReference type="ARBA" id="ARBA00022475"/>
    </source>
</evidence>